<dbReference type="InterPro" id="IPR038770">
    <property type="entry name" value="Na+/solute_symporter_sf"/>
</dbReference>
<dbReference type="PANTHER" id="PTHR10361:SF28">
    <property type="entry name" value="P3 PROTEIN-RELATED"/>
    <property type="match status" value="1"/>
</dbReference>
<dbReference type="AlphaFoldDB" id="A0A1H1NAA7"/>
<dbReference type="PANTHER" id="PTHR10361">
    <property type="entry name" value="SODIUM-BILE ACID COTRANSPORTER"/>
    <property type="match status" value="1"/>
</dbReference>
<dbReference type="STRING" id="545619.SAMN04489860_0477"/>
<dbReference type="Gene3D" id="1.20.1530.20">
    <property type="match status" value="1"/>
</dbReference>
<evidence type="ECO:0000256" key="5">
    <source>
        <dbReference type="SAM" id="Phobius"/>
    </source>
</evidence>
<evidence type="ECO:0000313" key="7">
    <source>
        <dbReference type="Proteomes" id="UP000185663"/>
    </source>
</evidence>
<protein>
    <submittedName>
        <fullName evidence="6">Bile acid:Na+ symporter, BASS family</fullName>
    </submittedName>
</protein>
<dbReference type="InterPro" id="IPR004710">
    <property type="entry name" value="Bilac:Na_transpt"/>
</dbReference>
<evidence type="ECO:0000256" key="3">
    <source>
        <dbReference type="ARBA" id="ARBA00022989"/>
    </source>
</evidence>
<feature type="transmembrane region" description="Helical" evidence="5">
    <location>
        <begin position="73"/>
        <end position="91"/>
    </location>
</feature>
<feature type="transmembrane region" description="Helical" evidence="5">
    <location>
        <begin position="98"/>
        <end position="122"/>
    </location>
</feature>
<feature type="transmembrane region" description="Helical" evidence="5">
    <location>
        <begin position="252"/>
        <end position="272"/>
    </location>
</feature>
<gene>
    <name evidence="6" type="ORF">SAMN04489860_0477</name>
</gene>
<dbReference type="Pfam" id="PF01758">
    <property type="entry name" value="SBF"/>
    <property type="match status" value="1"/>
</dbReference>
<organism evidence="6 7">
    <name type="scientific">Paraoerskovia marina</name>
    <dbReference type="NCBI Taxonomy" id="545619"/>
    <lineage>
        <taxon>Bacteria</taxon>
        <taxon>Bacillati</taxon>
        <taxon>Actinomycetota</taxon>
        <taxon>Actinomycetes</taxon>
        <taxon>Micrococcales</taxon>
        <taxon>Cellulomonadaceae</taxon>
        <taxon>Paraoerskovia</taxon>
    </lineage>
</organism>
<accession>A0A1H1NAA7</accession>
<evidence type="ECO:0000256" key="1">
    <source>
        <dbReference type="ARBA" id="ARBA00004141"/>
    </source>
</evidence>
<evidence type="ECO:0000313" key="6">
    <source>
        <dbReference type="EMBL" id="SDR95848.1"/>
    </source>
</evidence>
<proteinExistence type="predicted"/>
<dbReference type="EMBL" id="LT629776">
    <property type="protein sequence ID" value="SDR95848.1"/>
    <property type="molecule type" value="Genomic_DNA"/>
</dbReference>
<feature type="transmembrane region" description="Helical" evidence="5">
    <location>
        <begin position="12"/>
        <end position="30"/>
    </location>
</feature>
<feature type="transmembrane region" description="Helical" evidence="5">
    <location>
        <begin position="134"/>
        <end position="152"/>
    </location>
</feature>
<dbReference type="OrthoDB" id="481541at2"/>
<evidence type="ECO:0000256" key="4">
    <source>
        <dbReference type="ARBA" id="ARBA00023136"/>
    </source>
</evidence>
<dbReference type="eggNOG" id="COG0385">
    <property type="taxonomic scope" value="Bacteria"/>
</dbReference>
<dbReference type="GO" id="GO:0016020">
    <property type="term" value="C:membrane"/>
    <property type="evidence" value="ECO:0007669"/>
    <property type="project" value="UniProtKB-SubCell"/>
</dbReference>
<dbReference type="Proteomes" id="UP000185663">
    <property type="component" value="Chromosome I"/>
</dbReference>
<name>A0A1H1NAA7_9CELL</name>
<feature type="transmembrane region" description="Helical" evidence="5">
    <location>
        <begin position="173"/>
        <end position="190"/>
    </location>
</feature>
<keyword evidence="3 5" id="KW-1133">Transmembrane helix</keyword>
<feature type="transmembrane region" description="Helical" evidence="5">
    <location>
        <begin position="196"/>
        <end position="216"/>
    </location>
</feature>
<evidence type="ECO:0000256" key="2">
    <source>
        <dbReference type="ARBA" id="ARBA00022692"/>
    </source>
</evidence>
<comment type="subcellular location">
    <subcellularLocation>
        <location evidence="1">Membrane</location>
        <topology evidence="1">Multi-pass membrane protein</topology>
    </subcellularLocation>
</comment>
<reference evidence="6 7" key="1">
    <citation type="submission" date="2016-10" db="EMBL/GenBank/DDBJ databases">
        <authorList>
            <person name="de Groot N.N."/>
        </authorList>
    </citation>
    <scope>NUCLEOTIDE SEQUENCE [LARGE SCALE GENOMIC DNA]</scope>
    <source>
        <strain evidence="6 7">DSM 22126</strain>
    </source>
</reference>
<keyword evidence="2 5" id="KW-0812">Transmembrane</keyword>
<dbReference type="RefSeq" id="WP_029253900.1">
    <property type="nucleotide sequence ID" value="NZ_LT629776.1"/>
</dbReference>
<keyword evidence="7" id="KW-1185">Reference proteome</keyword>
<sequence length="283" mass="29086">MSDFLIDLARVAILTFVITSMVALGLSLTVSQITAPLRSARVVVFALLANFVVAPLAAWGIGEVFGLDDTVQLALILLGVSAGAPFLPKLAQMARGDVAYSVGLMVLLMVASVVVVPLVLATPLVGVEVSAWDIARPLVLLMLLPLVVALAVRARYPHAADAAAPLNRISSTALALGLVAAVVAGFSQFVDQFGTGILLATLALLVVCLLAGWVLGGSGREQRVVSSLGAGQRNLSAALLVAGTSFTDTPEVLVAVLLGALLLTIVLLALAAELGRRVDRADV</sequence>
<dbReference type="InterPro" id="IPR002657">
    <property type="entry name" value="BilAc:Na_symport/Acr3"/>
</dbReference>
<feature type="transmembrane region" description="Helical" evidence="5">
    <location>
        <begin position="42"/>
        <end position="61"/>
    </location>
</feature>
<keyword evidence="4 5" id="KW-0472">Membrane</keyword>